<evidence type="ECO:0000313" key="2">
    <source>
        <dbReference type="EMBL" id="MBB4097470.1"/>
    </source>
</evidence>
<evidence type="ECO:0000313" key="3">
    <source>
        <dbReference type="Proteomes" id="UP000557392"/>
    </source>
</evidence>
<protein>
    <submittedName>
        <fullName evidence="2">Uncharacterized protein</fullName>
    </submittedName>
</protein>
<organism evidence="2 3">
    <name type="scientific">Sphingomonas kyeonggiensis</name>
    <dbReference type="NCBI Taxonomy" id="1268553"/>
    <lineage>
        <taxon>Bacteria</taxon>
        <taxon>Pseudomonadati</taxon>
        <taxon>Pseudomonadota</taxon>
        <taxon>Alphaproteobacteria</taxon>
        <taxon>Sphingomonadales</taxon>
        <taxon>Sphingomonadaceae</taxon>
        <taxon>Sphingomonas</taxon>
    </lineage>
</organism>
<dbReference type="Proteomes" id="UP000557392">
    <property type="component" value="Unassembled WGS sequence"/>
</dbReference>
<keyword evidence="1" id="KW-0732">Signal</keyword>
<dbReference type="AlphaFoldDB" id="A0A7W6JQ19"/>
<reference evidence="2 3" key="1">
    <citation type="submission" date="2020-08" db="EMBL/GenBank/DDBJ databases">
        <title>Genomic Encyclopedia of Type Strains, Phase IV (KMG-IV): sequencing the most valuable type-strain genomes for metagenomic binning, comparative biology and taxonomic classification.</title>
        <authorList>
            <person name="Goeker M."/>
        </authorList>
    </citation>
    <scope>NUCLEOTIDE SEQUENCE [LARGE SCALE GENOMIC DNA]</scope>
    <source>
        <strain evidence="2 3">DSM 101806</strain>
    </source>
</reference>
<sequence>MGKAGLAGLLLALGAANGGCTTQLQGVVPTADGTLPAKGNESGVPSGYSYQLPDLSYTILVTRTISKCPQVDAKNFAATNDSAVVDTRAIVTGALHPGTPVIIDYLKMGSAMKTTAFDAGNHDSGMIKSVNASIEDHSAAVITEGTKAVFNVAKLAMTLSNPVTLTSGNTTIDTKPRILCTEEAAAERVIADNAKAELTQKTKDLAAALVALDAATKAADKAAKPAAPAPAATLAAGTPAPAAPSAAATAAADDLEKKKNAVDAATKAQAAAQEAYDVRLKPLTAAQVIRWTPRAGSQPAIAKVVRRDSTATLIEHGLQLVYPDPAAPTKLKINGINADLDAVGDSATYASNIADLIDTMTVVASFTIPDGAWPKLTPATACPSGAKRGCGILYRTIARGSLRVCKTVLVADCDALADNDNALLARDDRVVPQAGMLVSLPLVNGAFVNNTLKASFREDSTLATMTYTSPKAAAEEGLKALNDALGSGQAFAEYRRDEPTAAAGRETALINALAGKEKAIADREAAAQDRLKKKEDDRKAAERAAALAAVSGDTEATNALVTNTNAHIALEEAEKKLQALRNPPSP</sequence>
<accession>A0A7W6JQ19</accession>
<proteinExistence type="predicted"/>
<evidence type="ECO:0000256" key="1">
    <source>
        <dbReference type="SAM" id="SignalP"/>
    </source>
</evidence>
<dbReference type="EMBL" id="JACIEH010000001">
    <property type="protein sequence ID" value="MBB4097470.1"/>
    <property type="molecule type" value="Genomic_DNA"/>
</dbReference>
<gene>
    <name evidence="2" type="ORF">GGR46_001003</name>
</gene>
<comment type="caution">
    <text evidence="2">The sequence shown here is derived from an EMBL/GenBank/DDBJ whole genome shotgun (WGS) entry which is preliminary data.</text>
</comment>
<name>A0A7W6JQ19_9SPHN</name>
<keyword evidence="3" id="KW-1185">Reference proteome</keyword>
<dbReference type="RefSeq" id="WP_183995132.1">
    <property type="nucleotide sequence ID" value="NZ_JACIEH010000001.1"/>
</dbReference>
<feature type="signal peptide" evidence="1">
    <location>
        <begin position="1"/>
        <end position="18"/>
    </location>
</feature>
<feature type="chain" id="PRO_5031547883" evidence="1">
    <location>
        <begin position="19"/>
        <end position="586"/>
    </location>
</feature>